<keyword evidence="1" id="KW-1133">Transmembrane helix</keyword>
<keyword evidence="3" id="KW-1185">Reference proteome</keyword>
<organism evidence="2 3">
    <name type="scientific">Dictyocaulus viviparus</name>
    <name type="common">Bovine lungworm</name>
    <dbReference type="NCBI Taxonomy" id="29172"/>
    <lineage>
        <taxon>Eukaryota</taxon>
        <taxon>Metazoa</taxon>
        <taxon>Ecdysozoa</taxon>
        <taxon>Nematoda</taxon>
        <taxon>Chromadorea</taxon>
        <taxon>Rhabditida</taxon>
        <taxon>Rhabditina</taxon>
        <taxon>Rhabditomorpha</taxon>
        <taxon>Strongyloidea</taxon>
        <taxon>Metastrongylidae</taxon>
        <taxon>Dictyocaulus</taxon>
    </lineage>
</organism>
<keyword evidence="1" id="KW-0812">Transmembrane</keyword>
<sequence length="104" mass="12232">MRSTLLVGFNTLICFITVNGFLYREHGRYKRQLIDSFDQQHIDLNITVPYIFSARLYPYGEAKGDLIIRRSSDVYKLGNPFHYLGQVYDTIYMFCVFICLFVVV</sequence>
<reference evidence="3" key="2">
    <citation type="journal article" date="2016" name="Sci. Rep.">
        <title>Dictyocaulus viviparus genome, variome and transcriptome elucidate lungworm biology and support future intervention.</title>
        <authorList>
            <person name="McNulty S.N."/>
            <person name="Strube C."/>
            <person name="Rosa B.A."/>
            <person name="Martin J.C."/>
            <person name="Tyagi R."/>
            <person name="Choi Y.J."/>
            <person name="Wang Q."/>
            <person name="Hallsworth Pepin K."/>
            <person name="Zhang X."/>
            <person name="Ozersky P."/>
            <person name="Wilson R.K."/>
            <person name="Sternberg P.W."/>
            <person name="Gasser R.B."/>
            <person name="Mitreva M."/>
        </authorList>
    </citation>
    <scope>NUCLEOTIDE SEQUENCE [LARGE SCALE GENOMIC DNA]</scope>
    <source>
        <strain evidence="3">HannoverDv2000</strain>
    </source>
</reference>
<dbReference type="AlphaFoldDB" id="A0A0D8XEE5"/>
<protein>
    <submittedName>
        <fullName evidence="2">Uncharacterized protein</fullName>
    </submittedName>
</protein>
<proteinExistence type="predicted"/>
<dbReference type="EMBL" id="KN717014">
    <property type="protein sequence ID" value="KJH40786.1"/>
    <property type="molecule type" value="Genomic_DNA"/>
</dbReference>
<evidence type="ECO:0000256" key="1">
    <source>
        <dbReference type="SAM" id="Phobius"/>
    </source>
</evidence>
<evidence type="ECO:0000313" key="3">
    <source>
        <dbReference type="Proteomes" id="UP000053766"/>
    </source>
</evidence>
<dbReference type="Proteomes" id="UP000053766">
    <property type="component" value="Unassembled WGS sequence"/>
</dbReference>
<accession>A0A0D8XEE5</accession>
<reference evidence="2 3" key="1">
    <citation type="submission" date="2013-11" db="EMBL/GenBank/DDBJ databases">
        <title>Draft genome of the bovine lungworm Dictyocaulus viviparus.</title>
        <authorList>
            <person name="Mitreva M."/>
        </authorList>
    </citation>
    <scope>NUCLEOTIDE SEQUENCE [LARGE SCALE GENOMIC DNA]</scope>
    <source>
        <strain evidence="2 3">HannoverDv2000</strain>
    </source>
</reference>
<evidence type="ECO:0000313" key="2">
    <source>
        <dbReference type="EMBL" id="KJH40786.1"/>
    </source>
</evidence>
<gene>
    <name evidence="2" type="ORF">DICVIV_13250</name>
</gene>
<name>A0A0D8XEE5_DICVI</name>
<keyword evidence="1" id="KW-0472">Membrane</keyword>
<feature type="transmembrane region" description="Helical" evidence="1">
    <location>
        <begin position="6"/>
        <end position="23"/>
    </location>
</feature>
<feature type="transmembrane region" description="Helical" evidence="1">
    <location>
        <begin position="83"/>
        <end position="103"/>
    </location>
</feature>